<evidence type="ECO:0000313" key="3">
    <source>
        <dbReference type="Proteomes" id="UP000463224"/>
    </source>
</evidence>
<sequence>MSAVDIDDLRRWIGNEQRASDIVTPGLAERFEATLGHSAYRGAAAAPLAIHWCLAPPAVQPDELGPDGHPARGGFLPPVPLPRRMWAGGALSFHAPLSVGAEVMRVSRIADIAHKTGRSGELVFVTVEHDFDCDGRTVISERQDIVYRAAPSTAPATPGQPGSPAPLPTAEHTETVEATTALLFRYSALTFNGHRIHYDVDYARDEEAYPGLVVHGPLQATLMLHLGARLAGRPPRRFSYRGLSPLFHGGPFTVNAVRSGDGLDLWCADGQAARTMSATLVF</sequence>
<dbReference type="PANTHER" id="PTHR28152">
    <property type="entry name" value="HYDROXYACYL-THIOESTER DEHYDRATASE TYPE 2, MITOCHONDRIAL"/>
    <property type="match status" value="1"/>
</dbReference>
<dbReference type="Gene3D" id="3.10.129.10">
    <property type="entry name" value="Hotdog Thioesterase"/>
    <property type="match status" value="2"/>
</dbReference>
<reference evidence="2 3" key="1">
    <citation type="submission" date="2019-12" db="EMBL/GenBank/DDBJ databases">
        <title>Nitratireductor arenosus sp. nov., Isolated from sea sand, Jeju island, South Korea.</title>
        <authorList>
            <person name="Kim W."/>
        </authorList>
    </citation>
    <scope>NUCLEOTIDE SEQUENCE [LARGE SCALE GENOMIC DNA]</scope>
    <source>
        <strain evidence="2 3">CAU 1489</strain>
    </source>
</reference>
<evidence type="ECO:0000313" key="2">
    <source>
        <dbReference type="EMBL" id="MVA99759.1"/>
    </source>
</evidence>
<keyword evidence="3" id="KW-1185">Reference proteome</keyword>
<gene>
    <name evidence="2" type="ORF">GN330_21120</name>
</gene>
<dbReference type="EMBL" id="WPHG01000007">
    <property type="protein sequence ID" value="MVA99759.1"/>
    <property type="molecule type" value="Genomic_DNA"/>
</dbReference>
<accession>A0A844QQB5</accession>
<dbReference type="Proteomes" id="UP000463224">
    <property type="component" value="Unassembled WGS sequence"/>
</dbReference>
<evidence type="ECO:0000259" key="1">
    <source>
        <dbReference type="Pfam" id="PF13452"/>
    </source>
</evidence>
<proteinExistence type="predicted"/>
<comment type="caution">
    <text evidence="2">The sequence shown here is derived from an EMBL/GenBank/DDBJ whole genome shotgun (WGS) entry which is preliminary data.</text>
</comment>
<organism evidence="2 3">
    <name type="scientific">Nitratireductor arenosus</name>
    <dbReference type="NCBI Taxonomy" id="2682096"/>
    <lineage>
        <taxon>Bacteria</taxon>
        <taxon>Pseudomonadati</taxon>
        <taxon>Pseudomonadota</taxon>
        <taxon>Alphaproteobacteria</taxon>
        <taxon>Hyphomicrobiales</taxon>
        <taxon>Phyllobacteriaceae</taxon>
        <taxon>Nitratireductor</taxon>
    </lineage>
</organism>
<dbReference type="PANTHER" id="PTHR28152:SF1">
    <property type="entry name" value="HYDROXYACYL-THIOESTER DEHYDRATASE TYPE 2, MITOCHONDRIAL"/>
    <property type="match status" value="1"/>
</dbReference>
<dbReference type="InterPro" id="IPR029069">
    <property type="entry name" value="HotDog_dom_sf"/>
</dbReference>
<dbReference type="SUPFAM" id="SSF54637">
    <property type="entry name" value="Thioesterase/thiol ester dehydrase-isomerase"/>
    <property type="match status" value="2"/>
</dbReference>
<dbReference type="InterPro" id="IPR039569">
    <property type="entry name" value="FAS1-like_DH_region"/>
</dbReference>
<dbReference type="AlphaFoldDB" id="A0A844QQB5"/>
<feature type="domain" description="FAS1-like dehydratase" evidence="1">
    <location>
        <begin position="38"/>
        <end position="138"/>
    </location>
</feature>
<dbReference type="InterPro" id="IPR052741">
    <property type="entry name" value="Mitochondrial_HTD2"/>
</dbReference>
<dbReference type="RefSeq" id="WP_156715280.1">
    <property type="nucleotide sequence ID" value="NZ_WPHG01000007.1"/>
</dbReference>
<dbReference type="Pfam" id="PF13452">
    <property type="entry name" value="FAS1_DH_region"/>
    <property type="match status" value="1"/>
</dbReference>
<dbReference type="GO" id="GO:0019171">
    <property type="term" value="F:(3R)-hydroxyacyl-[acyl-carrier-protein] dehydratase activity"/>
    <property type="evidence" value="ECO:0007669"/>
    <property type="project" value="TreeGrafter"/>
</dbReference>
<protein>
    <submittedName>
        <fullName evidence="2">Protein dehydratase</fullName>
    </submittedName>
</protein>
<name>A0A844QQB5_9HYPH</name>